<gene>
    <name evidence="8" type="primary">LOC100029998</name>
</gene>
<evidence type="ECO:0000256" key="5">
    <source>
        <dbReference type="PROSITE-ProRule" id="PRU00555"/>
    </source>
</evidence>
<dbReference type="GO" id="GO:0005654">
    <property type="term" value="C:nucleoplasm"/>
    <property type="evidence" value="ECO:0000318"/>
    <property type="project" value="GO_Central"/>
</dbReference>
<dbReference type="GO" id="GO:0005635">
    <property type="term" value="C:nuclear envelope"/>
    <property type="evidence" value="ECO:0000318"/>
    <property type="project" value="GO_Central"/>
</dbReference>
<name>A0A5F8GJG0_MONDO</name>
<comment type="catalytic activity">
    <reaction evidence="3">
        <text>a 1,2-diacyl-sn-glycero-3-phosphocholine + H2O = a 1-acyl-sn-glycero-3-phosphocholine + a fatty acid + H(+)</text>
        <dbReference type="Rhea" id="RHEA:15801"/>
        <dbReference type="ChEBI" id="CHEBI:15377"/>
        <dbReference type="ChEBI" id="CHEBI:15378"/>
        <dbReference type="ChEBI" id="CHEBI:28868"/>
        <dbReference type="ChEBI" id="CHEBI:57643"/>
        <dbReference type="ChEBI" id="CHEBI:58168"/>
        <dbReference type="EC" id="3.1.1.4"/>
    </reaction>
    <physiologicalReaction direction="left-to-right" evidence="3">
        <dbReference type="Rhea" id="RHEA:15802"/>
    </physiologicalReaction>
</comment>
<dbReference type="Bgee" id="ENSMODG00000013336">
    <property type="expression patterns" value="Expressed in cerebellum and 17 other cell types or tissues"/>
</dbReference>
<dbReference type="GO" id="GO:0046475">
    <property type="term" value="P:glycerophospholipid catabolic process"/>
    <property type="evidence" value="ECO:0000318"/>
    <property type="project" value="GO_Central"/>
</dbReference>
<reference evidence="8" key="3">
    <citation type="submission" date="2025-09" db="UniProtKB">
        <authorList>
            <consortium name="Ensembl"/>
        </authorList>
    </citation>
    <scope>IDENTIFICATION</scope>
</reference>
<keyword evidence="2 5" id="KW-0443">Lipid metabolism</keyword>
<evidence type="ECO:0000259" key="7">
    <source>
        <dbReference type="PROSITE" id="PS51210"/>
    </source>
</evidence>
<dbReference type="Pfam" id="PF01735">
    <property type="entry name" value="PLA2_B"/>
    <property type="match status" value="1"/>
</dbReference>
<dbReference type="CDD" id="cd07202">
    <property type="entry name" value="cPLA2_Grp-IVC"/>
    <property type="match status" value="1"/>
</dbReference>
<dbReference type="Ensembl" id="ENSMODT00000083288.1">
    <property type="protein sequence ID" value="ENSMODP00000047617.1"/>
    <property type="gene ID" value="ENSMODG00000013336.4"/>
</dbReference>
<dbReference type="PROSITE" id="PS51210">
    <property type="entry name" value="PLA2C"/>
    <property type="match status" value="1"/>
</dbReference>
<dbReference type="GeneTree" id="ENSGT01030000234606"/>
<dbReference type="InterPro" id="IPR016035">
    <property type="entry name" value="Acyl_Trfase/lysoPLipase"/>
</dbReference>
<accession>A0A5F8GJG0</accession>
<dbReference type="PANTHER" id="PTHR10728:SF39">
    <property type="entry name" value="CYTOSOLIC PHOSPHOLIPASE A2 GAMMA"/>
    <property type="match status" value="1"/>
</dbReference>
<dbReference type="InParanoid" id="A0A5F8GJG0"/>
<dbReference type="SMART" id="SM00022">
    <property type="entry name" value="PLAc"/>
    <property type="match status" value="1"/>
</dbReference>
<dbReference type="SUPFAM" id="SSF52151">
    <property type="entry name" value="FabD/lysophospholipase-like"/>
    <property type="match status" value="1"/>
</dbReference>
<evidence type="ECO:0000256" key="6">
    <source>
        <dbReference type="SAM" id="MobiDB-lite"/>
    </source>
</evidence>
<dbReference type="GO" id="GO:0005544">
    <property type="term" value="F:calcium-dependent phospholipid binding"/>
    <property type="evidence" value="ECO:0000318"/>
    <property type="project" value="GO_Central"/>
</dbReference>
<dbReference type="FunFam" id="3.40.1090.10:FF:000101">
    <property type="entry name" value="Uncharacterized protein"/>
    <property type="match status" value="1"/>
</dbReference>
<dbReference type="AlphaFoldDB" id="A0A5F8GJG0"/>
<dbReference type="GO" id="GO:0005509">
    <property type="term" value="F:calcium ion binding"/>
    <property type="evidence" value="ECO:0000318"/>
    <property type="project" value="GO_Central"/>
</dbReference>
<dbReference type="GO" id="GO:0005829">
    <property type="term" value="C:cytosol"/>
    <property type="evidence" value="ECO:0000318"/>
    <property type="project" value="GO_Central"/>
</dbReference>
<keyword evidence="9" id="KW-1185">Reference proteome</keyword>
<protein>
    <recommendedName>
        <fullName evidence="7">PLA2c domain-containing protein</fullName>
    </recommendedName>
</protein>
<dbReference type="Gene3D" id="3.40.1090.10">
    <property type="entry name" value="Cytosolic phospholipase A2 catalytic domain"/>
    <property type="match status" value="2"/>
</dbReference>
<feature type="region of interest" description="Disordered" evidence="6">
    <location>
        <begin position="1"/>
        <end position="23"/>
    </location>
</feature>
<evidence type="ECO:0000256" key="2">
    <source>
        <dbReference type="ARBA" id="ARBA00023098"/>
    </source>
</evidence>
<evidence type="ECO:0000256" key="1">
    <source>
        <dbReference type="ARBA" id="ARBA00022801"/>
    </source>
</evidence>
<sequence>MALLQRGSCGTMNPPGKYDESSDIHIRSGISEEEKAAVKKRKELVLTTLRNLGLNANKAPVVSVLVSGGGLRAAIACQGILSELSNVGLLDLVTYLAGVSGSTWCMSSLYTKSDGWQNLQKAENELRRRLQKDKWNFSHALTGLCMAAKRDDYSLTDFWSYTLVYFLTKELLDANLSGSRSQSETGTVPYPIFATVDHYFKRKGKEKTLKSWFEFTPHEAGYPTLDLSTPGAYVSTTLYGSKFKAGKLIQQEAERDLSYLRGLFGSALADRNSILTSIRDFLLKFIHQDSTEKQNLLGLYPKEIEGKGLVLEGDILKTIMEELVTLVYIFTTGGDYLPVLESLQFKMAGYKDFSQSQRMITKMLQHSRQTSSDQQRQSILDLLTEVLKHDAKEERNIRPFIQFIWKTFKCLLFWTWGTTNNFLYKYGDIKDKDLTDRENLYLMDAGLDINCAYPLVLPPVRDTDIILSFDFSEGDPFLTIKDTAKYCKACNIPFPPVDEDKLDQDAEAPSDFYIFEREKGPVVMHFPLFNKVNCGSPEVIKKRRETFATFRFDVYSDDEVRQLLEDAKANVRNNKERILGKICTLARAAS</sequence>
<feature type="domain" description="PLA2c" evidence="7">
    <location>
        <begin position="8"/>
        <end position="590"/>
    </location>
</feature>
<organism evidence="8 9">
    <name type="scientific">Monodelphis domestica</name>
    <name type="common">Gray short-tailed opossum</name>
    <dbReference type="NCBI Taxonomy" id="13616"/>
    <lineage>
        <taxon>Eukaryota</taxon>
        <taxon>Metazoa</taxon>
        <taxon>Chordata</taxon>
        <taxon>Craniata</taxon>
        <taxon>Vertebrata</taxon>
        <taxon>Euteleostomi</taxon>
        <taxon>Mammalia</taxon>
        <taxon>Metatheria</taxon>
        <taxon>Didelphimorphia</taxon>
        <taxon>Didelphidae</taxon>
        <taxon>Monodelphis</taxon>
    </lineage>
</organism>
<dbReference type="Proteomes" id="UP000002280">
    <property type="component" value="Chromosome 4"/>
</dbReference>
<evidence type="ECO:0000313" key="9">
    <source>
        <dbReference type="Proteomes" id="UP000002280"/>
    </source>
</evidence>
<dbReference type="FunCoup" id="A0A5F8GJG0">
    <property type="interactions" value="87"/>
</dbReference>
<evidence type="ECO:0000256" key="4">
    <source>
        <dbReference type="ARBA" id="ARBA00048373"/>
    </source>
</evidence>
<keyword evidence="1 5" id="KW-0378">Hydrolase</keyword>
<keyword evidence="5" id="KW-0442">Lipid degradation</keyword>
<evidence type="ECO:0000313" key="8">
    <source>
        <dbReference type="Ensembl" id="ENSMODP00000047617.1"/>
    </source>
</evidence>
<dbReference type="PANTHER" id="PTHR10728">
    <property type="entry name" value="CYTOSOLIC PHOSPHOLIPASE A2"/>
    <property type="match status" value="1"/>
</dbReference>
<reference evidence="8" key="2">
    <citation type="submission" date="2025-08" db="UniProtKB">
        <authorList>
            <consortium name="Ensembl"/>
        </authorList>
    </citation>
    <scope>IDENTIFICATION</scope>
</reference>
<proteinExistence type="predicted"/>
<reference evidence="8 9" key="1">
    <citation type="journal article" date="2007" name="Nature">
        <title>Genome of the marsupial Monodelphis domestica reveals innovation in non-coding sequences.</title>
        <authorList>
            <person name="Mikkelsen T.S."/>
            <person name="Wakefield M.J."/>
            <person name="Aken B."/>
            <person name="Amemiya C.T."/>
            <person name="Chang J.L."/>
            <person name="Duke S."/>
            <person name="Garber M."/>
            <person name="Gentles A.J."/>
            <person name="Goodstadt L."/>
            <person name="Heger A."/>
            <person name="Jurka J."/>
            <person name="Kamal M."/>
            <person name="Mauceli E."/>
            <person name="Searle S.M."/>
            <person name="Sharpe T."/>
            <person name="Baker M.L."/>
            <person name="Batzer M.A."/>
            <person name="Benos P.V."/>
            <person name="Belov K."/>
            <person name="Clamp M."/>
            <person name="Cook A."/>
            <person name="Cuff J."/>
            <person name="Das R."/>
            <person name="Davidow L."/>
            <person name="Deakin J.E."/>
            <person name="Fazzari M.J."/>
            <person name="Glass J.L."/>
            <person name="Grabherr M."/>
            <person name="Greally J.M."/>
            <person name="Gu W."/>
            <person name="Hore T.A."/>
            <person name="Huttley G.A."/>
            <person name="Kleber M."/>
            <person name="Jirtle R.L."/>
            <person name="Koina E."/>
            <person name="Lee J.T."/>
            <person name="Mahony S."/>
            <person name="Marra M.A."/>
            <person name="Miller R.D."/>
            <person name="Nicholls R.D."/>
            <person name="Oda M."/>
            <person name="Papenfuss A.T."/>
            <person name="Parra Z.E."/>
            <person name="Pollock D.D."/>
            <person name="Ray D.A."/>
            <person name="Schein J.E."/>
            <person name="Speed T.P."/>
            <person name="Thompson K."/>
            <person name="VandeBerg J.L."/>
            <person name="Wade C.M."/>
            <person name="Walker J.A."/>
            <person name="Waters P.D."/>
            <person name="Webber C."/>
            <person name="Weidman J.R."/>
            <person name="Xie X."/>
            <person name="Zody M.C."/>
            <person name="Baldwin J."/>
            <person name="Abdouelleil A."/>
            <person name="Abdulkadir J."/>
            <person name="Abebe A."/>
            <person name="Abera B."/>
            <person name="Abreu J."/>
            <person name="Acer S.C."/>
            <person name="Aftuck L."/>
            <person name="Alexander A."/>
            <person name="An P."/>
            <person name="Anderson E."/>
            <person name="Anderson S."/>
            <person name="Arachi H."/>
            <person name="Azer M."/>
            <person name="Bachantsang P."/>
            <person name="Barry A."/>
            <person name="Bayul T."/>
            <person name="Berlin A."/>
            <person name="Bessette D."/>
            <person name="Bloom T."/>
            <person name="Bloom T."/>
            <person name="Boguslavskiy L."/>
            <person name="Bonnet C."/>
            <person name="Boukhgalter B."/>
            <person name="Bourzgui I."/>
            <person name="Brown A."/>
            <person name="Cahill P."/>
            <person name="Channer S."/>
            <person name="Cheshatsang Y."/>
            <person name="Chuda L."/>
            <person name="Citroen M."/>
            <person name="Collymore A."/>
            <person name="Cooke P."/>
            <person name="Costello M."/>
            <person name="D'Aco K."/>
            <person name="Daza R."/>
            <person name="De Haan G."/>
            <person name="DeGray S."/>
            <person name="DeMaso C."/>
            <person name="Dhargay N."/>
            <person name="Dooley K."/>
            <person name="Dooley E."/>
            <person name="Doricent M."/>
            <person name="Dorje P."/>
            <person name="Dorjee K."/>
            <person name="Dupes A."/>
            <person name="Elong R."/>
            <person name="Falk J."/>
            <person name="Farina A."/>
            <person name="Faro S."/>
            <person name="Ferguson D."/>
            <person name="Fisher S."/>
            <person name="Foley C.D."/>
            <person name="Franke A."/>
            <person name="Friedrich D."/>
            <person name="Gadbois L."/>
            <person name="Gearin G."/>
            <person name="Gearin C.R."/>
            <person name="Giannoukos G."/>
            <person name="Goode T."/>
            <person name="Graham J."/>
            <person name="Grandbois E."/>
            <person name="Grewal S."/>
            <person name="Gyaltsen K."/>
            <person name="Hafez N."/>
            <person name="Hagos B."/>
            <person name="Hall J."/>
            <person name="Henson C."/>
            <person name="Hollinger A."/>
            <person name="Honan T."/>
            <person name="Huard M.D."/>
            <person name="Hughes L."/>
            <person name="Hurhula B."/>
            <person name="Husby M.E."/>
            <person name="Kamat A."/>
            <person name="Kanga B."/>
            <person name="Kashin S."/>
            <person name="Khazanovich D."/>
            <person name="Kisner P."/>
            <person name="Lance K."/>
            <person name="Lara M."/>
            <person name="Lee W."/>
            <person name="Lennon N."/>
            <person name="Letendre F."/>
            <person name="LeVine R."/>
            <person name="Lipovsky A."/>
            <person name="Liu X."/>
            <person name="Liu J."/>
            <person name="Liu S."/>
            <person name="Lokyitsang T."/>
            <person name="Lokyitsang Y."/>
            <person name="Lubonja R."/>
            <person name="Lui A."/>
            <person name="MacDonald P."/>
            <person name="Magnisalis V."/>
            <person name="Maru K."/>
            <person name="Matthews C."/>
            <person name="McCusker W."/>
            <person name="McDonough S."/>
            <person name="Mehta T."/>
            <person name="Meldrim J."/>
            <person name="Meneus L."/>
            <person name="Mihai O."/>
            <person name="Mihalev A."/>
            <person name="Mihova T."/>
            <person name="Mittelman R."/>
            <person name="Mlenga V."/>
            <person name="Montmayeur A."/>
            <person name="Mulrain L."/>
            <person name="Navidi A."/>
            <person name="Naylor J."/>
            <person name="Negash T."/>
            <person name="Nguyen T."/>
            <person name="Nguyen N."/>
            <person name="Nicol R."/>
            <person name="Norbu C."/>
            <person name="Norbu N."/>
            <person name="Novod N."/>
            <person name="O'Neill B."/>
            <person name="Osman S."/>
            <person name="Markiewicz E."/>
            <person name="Oyono O.L."/>
            <person name="Patti C."/>
            <person name="Phunkhang P."/>
            <person name="Pierre F."/>
            <person name="Priest M."/>
            <person name="Raghuraman S."/>
            <person name="Rege F."/>
            <person name="Reyes R."/>
            <person name="Rise C."/>
            <person name="Rogov P."/>
            <person name="Ross K."/>
            <person name="Ryan E."/>
            <person name="Settipalli S."/>
            <person name="Shea T."/>
            <person name="Sherpa N."/>
            <person name="Shi L."/>
            <person name="Shih D."/>
            <person name="Sparrow T."/>
            <person name="Spaulding J."/>
            <person name="Stalker J."/>
            <person name="Stange-Thomann N."/>
            <person name="Stavropoulos S."/>
            <person name="Stone C."/>
            <person name="Strader C."/>
            <person name="Tesfaye S."/>
            <person name="Thomson T."/>
            <person name="Thoulutsang Y."/>
            <person name="Thoulutsang D."/>
            <person name="Topham K."/>
            <person name="Topping I."/>
            <person name="Tsamla T."/>
            <person name="Vassiliev H."/>
            <person name="Vo A."/>
            <person name="Wangchuk T."/>
            <person name="Wangdi T."/>
            <person name="Weiand M."/>
            <person name="Wilkinson J."/>
            <person name="Wilson A."/>
            <person name="Yadav S."/>
            <person name="Young G."/>
            <person name="Yu Q."/>
            <person name="Zembek L."/>
            <person name="Zhong D."/>
            <person name="Zimmer A."/>
            <person name="Zwirko Z."/>
            <person name="Jaffe D.B."/>
            <person name="Alvarez P."/>
            <person name="Brockman W."/>
            <person name="Butler J."/>
            <person name="Chin C."/>
            <person name="Gnerre S."/>
            <person name="MacCallum I."/>
            <person name="Graves J.A."/>
            <person name="Ponting C.P."/>
            <person name="Breen M."/>
            <person name="Samollow P.B."/>
            <person name="Lander E.S."/>
            <person name="Lindblad-Toh K."/>
        </authorList>
    </citation>
    <scope>NUCLEOTIDE SEQUENCE [LARGE SCALE GENOMIC DNA]</scope>
</reference>
<comment type="catalytic activity">
    <reaction evidence="4">
        <text>1-hexadecanoyl-2-(5Z,8Z,11Z,14Z-eicosatetraenoyl)-sn-glycero-3-phosphocholine + H2O = 1-hexadecanoyl-sn-glycero-3-phosphocholine + (5Z,8Z,11Z,14Z)-eicosatetraenoate + H(+)</text>
        <dbReference type="Rhea" id="RHEA:40427"/>
        <dbReference type="ChEBI" id="CHEBI:15377"/>
        <dbReference type="ChEBI" id="CHEBI:15378"/>
        <dbReference type="ChEBI" id="CHEBI:32395"/>
        <dbReference type="ChEBI" id="CHEBI:72998"/>
        <dbReference type="ChEBI" id="CHEBI:73003"/>
    </reaction>
    <physiologicalReaction direction="left-to-right" evidence="4">
        <dbReference type="Rhea" id="RHEA:40428"/>
    </physiologicalReaction>
</comment>
<dbReference type="GO" id="GO:0047498">
    <property type="term" value="F:calcium-dependent phospholipase A2 activity"/>
    <property type="evidence" value="ECO:0000318"/>
    <property type="project" value="GO_Central"/>
</dbReference>
<dbReference type="InterPro" id="IPR002642">
    <property type="entry name" value="LysoPLipase_cat_dom"/>
</dbReference>
<evidence type="ECO:0000256" key="3">
    <source>
        <dbReference type="ARBA" id="ARBA00023422"/>
    </source>
</evidence>